<dbReference type="InterPro" id="IPR001647">
    <property type="entry name" value="HTH_TetR"/>
</dbReference>
<comment type="caution">
    <text evidence="7">The sequence shown here is derived from an EMBL/GenBank/DDBJ whole genome shotgun (WGS) entry which is preliminary data.</text>
</comment>
<evidence type="ECO:0000256" key="4">
    <source>
        <dbReference type="PROSITE-ProRule" id="PRU00335"/>
    </source>
</evidence>
<dbReference type="Pfam" id="PF21597">
    <property type="entry name" value="TetR_C_43"/>
    <property type="match status" value="1"/>
</dbReference>
<keyword evidence="2 4" id="KW-0238">DNA-binding</keyword>
<dbReference type="InterPro" id="IPR049445">
    <property type="entry name" value="TetR_SbtR-like_C"/>
</dbReference>
<evidence type="ECO:0000256" key="2">
    <source>
        <dbReference type="ARBA" id="ARBA00023125"/>
    </source>
</evidence>
<name>A0ABV2GMS6_9HYPH</name>
<gene>
    <name evidence="7" type="ORF">ABID19_002635</name>
</gene>
<dbReference type="PRINTS" id="PR00455">
    <property type="entry name" value="HTHTETR"/>
</dbReference>
<keyword evidence="3" id="KW-0804">Transcription</keyword>
<evidence type="ECO:0000313" key="7">
    <source>
        <dbReference type="EMBL" id="MET3579604.1"/>
    </source>
</evidence>
<evidence type="ECO:0000259" key="6">
    <source>
        <dbReference type="PROSITE" id="PS50977"/>
    </source>
</evidence>
<evidence type="ECO:0000256" key="1">
    <source>
        <dbReference type="ARBA" id="ARBA00023015"/>
    </source>
</evidence>
<feature type="DNA-binding region" description="H-T-H motif" evidence="4">
    <location>
        <begin position="49"/>
        <end position="68"/>
    </location>
</feature>
<feature type="domain" description="HTH tetR-type" evidence="6">
    <location>
        <begin position="27"/>
        <end position="86"/>
    </location>
</feature>
<sequence length="211" mass="22586">MDDKSQERGGDSEPVNSTDRRVRADAQRNSKALLEAAMAVFATSGVDAPVREIADKAGVGVGTLYRHFPQRSDLIVAVFRNEVDACANAASVIAAEYEPGEALARWMQRYVDFIAAKRGLAAAFSSGDPAYESLPLYFLEKLRPALQTLLDAATEAGDVRADVDAKELLFAIARLCSPDHYGGGPEQARRMVGLLVDGLRYGGAPSVGPKT</sequence>
<dbReference type="InterPro" id="IPR009057">
    <property type="entry name" value="Homeodomain-like_sf"/>
</dbReference>
<keyword evidence="8" id="KW-1185">Reference proteome</keyword>
<dbReference type="SUPFAM" id="SSF46689">
    <property type="entry name" value="Homeodomain-like"/>
    <property type="match status" value="1"/>
</dbReference>
<evidence type="ECO:0000313" key="8">
    <source>
        <dbReference type="Proteomes" id="UP001549204"/>
    </source>
</evidence>
<evidence type="ECO:0000256" key="5">
    <source>
        <dbReference type="SAM" id="MobiDB-lite"/>
    </source>
</evidence>
<dbReference type="PROSITE" id="PS50977">
    <property type="entry name" value="HTH_TETR_2"/>
    <property type="match status" value="1"/>
</dbReference>
<dbReference type="EMBL" id="JBEPMC010000004">
    <property type="protein sequence ID" value="MET3579604.1"/>
    <property type="molecule type" value="Genomic_DNA"/>
</dbReference>
<feature type="region of interest" description="Disordered" evidence="5">
    <location>
        <begin position="1"/>
        <end position="24"/>
    </location>
</feature>
<evidence type="ECO:0000256" key="3">
    <source>
        <dbReference type="ARBA" id="ARBA00023163"/>
    </source>
</evidence>
<dbReference type="InterPro" id="IPR050109">
    <property type="entry name" value="HTH-type_TetR-like_transc_reg"/>
</dbReference>
<keyword evidence="1" id="KW-0805">Transcription regulation</keyword>
<proteinExistence type="predicted"/>
<reference evidence="7 8" key="1">
    <citation type="submission" date="2024-06" db="EMBL/GenBank/DDBJ databases">
        <title>Genomic Encyclopedia of Type Strains, Phase IV (KMG-IV): sequencing the most valuable type-strain genomes for metagenomic binning, comparative biology and taxonomic classification.</title>
        <authorList>
            <person name="Goeker M."/>
        </authorList>
    </citation>
    <scope>NUCLEOTIDE SEQUENCE [LARGE SCALE GENOMIC DNA]</scope>
    <source>
        <strain evidence="7 8">DSM 100022</strain>
    </source>
</reference>
<dbReference type="Proteomes" id="UP001549204">
    <property type="component" value="Unassembled WGS sequence"/>
</dbReference>
<dbReference type="PANTHER" id="PTHR30055:SF234">
    <property type="entry name" value="HTH-TYPE TRANSCRIPTIONAL REGULATOR BETI"/>
    <property type="match status" value="1"/>
</dbReference>
<dbReference type="SUPFAM" id="SSF48498">
    <property type="entry name" value="Tetracyclin repressor-like, C-terminal domain"/>
    <property type="match status" value="1"/>
</dbReference>
<dbReference type="Gene3D" id="1.10.357.10">
    <property type="entry name" value="Tetracycline Repressor, domain 2"/>
    <property type="match status" value="1"/>
</dbReference>
<dbReference type="Pfam" id="PF00440">
    <property type="entry name" value="TetR_N"/>
    <property type="match status" value="1"/>
</dbReference>
<dbReference type="RefSeq" id="WP_354491003.1">
    <property type="nucleotide sequence ID" value="NZ_JBEPMC010000004.1"/>
</dbReference>
<dbReference type="InterPro" id="IPR036271">
    <property type="entry name" value="Tet_transcr_reg_TetR-rel_C_sf"/>
</dbReference>
<feature type="compositionally biased region" description="Basic and acidic residues" evidence="5">
    <location>
        <begin position="1"/>
        <end position="11"/>
    </location>
</feature>
<organism evidence="7 8">
    <name type="scientific">Mesorhizobium robiniae</name>
    <dbReference type="NCBI Taxonomy" id="559315"/>
    <lineage>
        <taxon>Bacteria</taxon>
        <taxon>Pseudomonadati</taxon>
        <taxon>Pseudomonadota</taxon>
        <taxon>Alphaproteobacteria</taxon>
        <taxon>Hyphomicrobiales</taxon>
        <taxon>Phyllobacteriaceae</taxon>
        <taxon>Mesorhizobium</taxon>
    </lineage>
</organism>
<protein>
    <submittedName>
        <fullName evidence="7">AcrR family transcriptional regulator</fullName>
    </submittedName>
</protein>
<accession>A0ABV2GMS6</accession>
<dbReference type="PANTHER" id="PTHR30055">
    <property type="entry name" value="HTH-TYPE TRANSCRIPTIONAL REGULATOR RUTR"/>
    <property type="match status" value="1"/>
</dbReference>